<evidence type="ECO:0000256" key="6">
    <source>
        <dbReference type="ARBA" id="ARBA00023027"/>
    </source>
</evidence>
<dbReference type="Proteomes" id="UP001597097">
    <property type="component" value="Unassembled WGS sequence"/>
</dbReference>
<dbReference type="RefSeq" id="WP_219533830.1">
    <property type="nucleotide sequence ID" value="NZ_JAHKRM010000019.1"/>
</dbReference>
<dbReference type="EMBL" id="JBHUCM010000005">
    <property type="protein sequence ID" value="MFD1536096.1"/>
    <property type="molecule type" value="Genomic_DNA"/>
</dbReference>
<keyword evidence="6" id="KW-0520">NAD</keyword>
<dbReference type="InterPro" id="IPR016040">
    <property type="entry name" value="NAD(P)-bd_dom"/>
</dbReference>
<evidence type="ECO:0000256" key="8">
    <source>
        <dbReference type="RuleBase" id="RU004473"/>
    </source>
</evidence>
<dbReference type="PANTHER" id="PTHR43000">
    <property type="entry name" value="DTDP-D-GLUCOSE 4,6-DEHYDRATASE-RELATED"/>
    <property type="match status" value="1"/>
</dbReference>
<evidence type="ECO:0000256" key="5">
    <source>
        <dbReference type="ARBA" id="ARBA00016977"/>
    </source>
</evidence>
<evidence type="ECO:0000259" key="9">
    <source>
        <dbReference type="Pfam" id="PF16363"/>
    </source>
</evidence>
<dbReference type="CDD" id="cd05246">
    <property type="entry name" value="dTDP_GD_SDR_e"/>
    <property type="match status" value="1"/>
</dbReference>
<comment type="catalytic activity">
    <reaction evidence="1 8">
        <text>dTDP-alpha-D-glucose = dTDP-4-dehydro-6-deoxy-alpha-D-glucose + H2O</text>
        <dbReference type="Rhea" id="RHEA:17221"/>
        <dbReference type="ChEBI" id="CHEBI:15377"/>
        <dbReference type="ChEBI" id="CHEBI:57477"/>
        <dbReference type="ChEBI" id="CHEBI:57649"/>
        <dbReference type="EC" id="4.2.1.46"/>
    </reaction>
</comment>
<protein>
    <recommendedName>
        <fullName evidence="5 8">dTDP-glucose 4,6-dehydratase</fullName>
        <ecNumber evidence="4 8">4.2.1.46</ecNumber>
    </recommendedName>
</protein>
<accession>A0ABW4G2D8</accession>
<evidence type="ECO:0000256" key="1">
    <source>
        <dbReference type="ARBA" id="ARBA00001539"/>
    </source>
</evidence>
<evidence type="ECO:0000256" key="4">
    <source>
        <dbReference type="ARBA" id="ARBA00011990"/>
    </source>
</evidence>
<reference evidence="11" key="1">
    <citation type="journal article" date="2019" name="Int. J. Syst. Evol. Microbiol.">
        <title>The Global Catalogue of Microorganisms (GCM) 10K type strain sequencing project: providing services to taxonomists for standard genome sequencing and annotation.</title>
        <authorList>
            <consortium name="The Broad Institute Genomics Platform"/>
            <consortium name="The Broad Institute Genome Sequencing Center for Infectious Disease"/>
            <person name="Wu L."/>
            <person name="Ma J."/>
        </authorList>
    </citation>
    <scope>NUCLEOTIDE SEQUENCE [LARGE SCALE GENOMIC DNA]</scope>
    <source>
        <strain evidence="11">CGMCC 1.15399</strain>
    </source>
</reference>
<dbReference type="PROSITE" id="PS00061">
    <property type="entry name" value="ADH_SHORT"/>
    <property type="match status" value="1"/>
</dbReference>
<dbReference type="Pfam" id="PF16363">
    <property type="entry name" value="GDP_Man_Dehyd"/>
    <property type="match status" value="1"/>
</dbReference>
<evidence type="ECO:0000256" key="7">
    <source>
        <dbReference type="ARBA" id="ARBA00023239"/>
    </source>
</evidence>
<feature type="domain" description="NAD(P)-binding" evidence="9">
    <location>
        <begin position="4"/>
        <end position="306"/>
    </location>
</feature>
<dbReference type="InterPro" id="IPR020904">
    <property type="entry name" value="Sc_DH/Rdtase_CS"/>
</dbReference>
<dbReference type="GO" id="GO:0008460">
    <property type="term" value="F:dTDP-glucose 4,6-dehydratase activity"/>
    <property type="evidence" value="ECO:0007669"/>
    <property type="project" value="UniProtKB-EC"/>
</dbReference>
<evidence type="ECO:0000256" key="2">
    <source>
        <dbReference type="ARBA" id="ARBA00001911"/>
    </source>
</evidence>
<comment type="caution">
    <text evidence="10">The sequence shown here is derived from an EMBL/GenBank/DDBJ whole genome shotgun (WGS) entry which is preliminary data.</text>
</comment>
<dbReference type="EC" id="4.2.1.46" evidence="4 8"/>
<evidence type="ECO:0000313" key="11">
    <source>
        <dbReference type="Proteomes" id="UP001597097"/>
    </source>
</evidence>
<dbReference type="InterPro" id="IPR005888">
    <property type="entry name" value="dTDP_Gluc_deHydtase"/>
</dbReference>
<comment type="similarity">
    <text evidence="3 8">Belongs to the NAD(P)-dependent epimerase/dehydratase family. dTDP-glucose dehydratase subfamily.</text>
</comment>
<evidence type="ECO:0000313" key="10">
    <source>
        <dbReference type="EMBL" id="MFD1536096.1"/>
    </source>
</evidence>
<dbReference type="NCBIfam" id="TIGR01181">
    <property type="entry name" value="dTDP_gluc_dehyt"/>
    <property type="match status" value="1"/>
</dbReference>
<proteinExistence type="inferred from homology"/>
<gene>
    <name evidence="10" type="primary">rfbB</name>
    <name evidence="10" type="ORF">ACFSJ0_03560</name>
</gene>
<evidence type="ECO:0000256" key="3">
    <source>
        <dbReference type="ARBA" id="ARBA00008178"/>
    </source>
</evidence>
<organism evidence="10 11">
    <name type="scientific">Nonomuraea guangzhouensis</name>
    <dbReference type="NCBI Taxonomy" id="1291555"/>
    <lineage>
        <taxon>Bacteria</taxon>
        <taxon>Bacillati</taxon>
        <taxon>Actinomycetota</taxon>
        <taxon>Actinomycetes</taxon>
        <taxon>Streptosporangiales</taxon>
        <taxon>Streptosporangiaceae</taxon>
        <taxon>Nonomuraea</taxon>
    </lineage>
</organism>
<sequence length="327" mass="36094">MRILVTGGAGFIGSHYVRSLLLGSYPGYESVHITVLDKLTYAGNLGNLAPVDGHPGYTFIHGDITDLQLLAEIVPECEVIVNFAAETHVDRSIAGAGDFVTTNVLGTQRLLQTALESGVRTVVHVSTDEVYGSIEDGSWSETEPLLPNSPYSAAKAGSDLLCRAYHQTYGLDVRVTRCSNNYGPYQHPEKLIPLFVTNLLDREPVPLYGDGLNVRDWLHVDDHCRGIHLVLEKGSPGETYNIGGGTELTNRELTGWLLATLGMGWEMVRQVPDRLGHDRRYSVDYGKLRALGYEPLTGFADGLAETVRWYEDNQQWWRPLKATPLIG</sequence>
<keyword evidence="11" id="KW-1185">Reference proteome</keyword>
<keyword evidence="7 8" id="KW-0456">Lyase</keyword>
<comment type="cofactor">
    <cofactor evidence="2 8">
        <name>NAD(+)</name>
        <dbReference type="ChEBI" id="CHEBI:57540"/>
    </cofactor>
</comment>
<name>A0ABW4G2D8_9ACTN</name>